<evidence type="ECO:0000259" key="2">
    <source>
        <dbReference type="Pfam" id="PF22622"/>
    </source>
</evidence>
<feature type="domain" description="MaoC-like" evidence="1">
    <location>
        <begin position="167"/>
        <end position="268"/>
    </location>
</feature>
<gene>
    <name evidence="3" type="ORF">ECRASSUSDP1_LOCUS19109</name>
</gene>
<dbReference type="Pfam" id="PF22622">
    <property type="entry name" value="MFE-2_hydrat-2_N"/>
    <property type="match status" value="1"/>
</dbReference>
<accession>A0AAD2D2G7</accession>
<reference evidence="3" key="1">
    <citation type="submission" date="2023-07" db="EMBL/GenBank/DDBJ databases">
        <authorList>
            <consortium name="AG Swart"/>
            <person name="Singh M."/>
            <person name="Singh A."/>
            <person name="Seah K."/>
            <person name="Emmerich C."/>
        </authorList>
    </citation>
    <scope>NUCLEOTIDE SEQUENCE</scope>
    <source>
        <strain evidence="3">DP1</strain>
    </source>
</reference>
<proteinExistence type="predicted"/>
<dbReference type="Proteomes" id="UP001295684">
    <property type="component" value="Unassembled WGS sequence"/>
</dbReference>
<dbReference type="InterPro" id="IPR002539">
    <property type="entry name" value="MaoC-like_dom"/>
</dbReference>
<dbReference type="EMBL" id="CAMPGE010019380">
    <property type="protein sequence ID" value="CAI2377720.1"/>
    <property type="molecule type" value="Genomic_DNA"/>
</dbReference>
<feature type="domain" description="Peroxisomal multifunctional enzyme type 2-like N-terminal" evidence="2">
    <location>
        <begin position="18"/>
        <end position="139"/>
    </location>
</feature>
<name>A0AAD2D2G7_EUPCR</name>
<evidence type="ECO:0000259" key="1">
    <source>
        <dbReference type="Pfam" id="PF01575"/>
    </source>
</evidence>
<dbReference type="Gene3D" id="3.10.129.10">
    <property type="entry name" value="Hotdog Thioesterase"/>
    <property type="match status" value="1"/>
</dbReference>
<dbReference type="PANTHER" id="PTHR13078:SF56">
    <property type="entry name" value="PEROXISOMAL MULTIFUNCTIONAL ENZYME TYPE 2"/>
    <property type="match status" value="1"/>
</dbReference>
<dbReference type="Pfam" id="PF01575">
    <property type="entry name" value="MaoC_dehydratas"/>
    <property type="match status" value="1"/>
</dbReference>
<dbReference type="GO" id="GO:0044594">
    <property type="term" value="F:17-beta-hydroxysteroid dehydrogenase (NAD+) activity"/>
    <property type="evidence" value="ECO:0007669"/>
    <property type="project" value="TreeGrafter"/>
</dbReference>
<evidence type="ECO:0000313" key="3">
    <source>
        <dbReference type="EMBL" id="CAI2377720.1"/>
    </source>
</evidence>
<dbReference type="AlphaFoldDB" id="A0AAD2D2G7"/>
<organism evidence="3 4">
    <name type="scientific">Euplotes crassus</name>
    <dbReference type="NCBI Taxonomy" id="5936"/>
    <lineage>
        <taxon>Eukaryota</taxon>
        <taxon>Sar</taxon>
        <taxon>Alveolata</taxon>
        <taxon>Ciliophora</taxon>
        <taxon>Intramacronucleata</taxon>
        <taxon>Spirotrichea</taxon>
        <taxon>Hypotrichia</taxon>
        <taxon>Euplotida</taxon>
        <taxon>Euplotidae</taxon>
        <taxon>Moneuplotes</taxon>
    </lineage>
</organism>
<dbReference type="PANTHER" id="PTHR13078">
    <property type="entry name" value="PEROXISOMAL MULTIFUNCTIONAL ENZYME TYPE 2-RELATED"/>
    <property type="match status" value="1"/>
</dbReference>
<dbReference type="InterPro" id="IPR029069">
    <property type="entry name" value="HotDog_dom_sf"/>
</dbReference>
<keyword evidence="4" id="KW-1185">Reference proteome</keyword>
<dbReference type="SUPFAM" id="SSF54637">
    <property type="entry name" value="Thioesterase/thiol ester dehydrase-isomerase"/>
    <property type="match status" value="2"/>
</dbReference>
<protein>
    <recommendedName>
        <fullName evidence="5">MaoC-like domain-containing protein</fullName>
    </recommendedName>
</protein>
<dbReference type="GO" id="GO:0004300">
    <property type="term" value="F:enoyl-CoA hydratase activity"/>
    <property type="evidence" value="ECO:0007669"/>
    <property type="project" value="TreeGrafter"/>
</dbReference>
<dbReference type="GO" id="GO:0006635">
    <property type="term" value="P:fatty acid beta-oxidation"/>
    <property type="evidence" value="ECO:0007669"/>
    <property type="project" value="TreeGrafter"/>
</dbReference>
<evidence type="ECO:0008006" key="5">
    <source>
        <dbReference type="Google" id="ProtNLM"/>
    </source>
</evidence>
<dbReference type="InterPro" id="IPR054357">
    <property type="entry name" value="MFE-2_N"/>
</dbReference>
<dbReference type="GO" id="GO:0005777">
    <property type="term" value="C:peroxisome"/>
    <property type="evidence" value="ECO:0007669"/>
    <property type="project" value="TreeGrafter"/>
</dbReference>
<dbReference type="GO" id="GO:0003857">
    <property type="term" value="F:(3S)-3-hydroxyacyl-CoA dehydrogenase (NAD+) activity"/>
    <property type="evidence" value="ECO:0007669"/>
    <property type="project" value="TreeGrafter"/>
</dbReference>
<comment type="caution">
    <text evidence="3">The sequence shown here is derived from an EMBL/GenBank/DDBJ whole genome shotgun (WGS) entry which is preliminary data.</text>
</comment>
<evidence type="ECO:0000313" key="4">
    <source>
        <dbReference type="Proteomes" id="UP001295684"/>
    </source>
</evidence>
<sequence length="292" mass="32499">MEVDPTKARGHIISDETFCFTEDLCKLYHLCIGFNKDPLDEDDLKFTYEYDDDFTTFPTICLLAMKNIHLKVFDTPGLPSLKPEQLLHGEQIVESFKSIIPGSTVKCIASVEDVADKIKGMLVTIRIDILDPDDNEIHYSRCYMKCYVKGCGGFGDKGILDLKIPSPPTRDPDDILEIQTDKRLALFYRLCGDLNPLHIVPKAAQSVGFPSPILHGLCTYGIITNAIYKTYCPQDHTSIKKISARFASPIFPGETITLHLYKSDCSIFFTAFTSPSLPACIGVISLSSTAKL</sequence>